<protein>
    <recommendedName>
        <fullName evidence="2">separase</fullName>
        <ecNumber evidence="2">3.4.22.49</ecNumber>
    </recommendedName>
</protein>
<dbReference type="STRING" id="981085.W9RM97"/>
<dbReference type="PANTHER" id="PTHR12792">
    <property type="entry name" value="EXTRA SPINDLE POLES 1-RELATED"/>
    <property type="match status" value="1"/>
</dbReference>
<evidence type="ECO:0000313" key="6">
    <source>
        <dbReference type="EMBL" id="EXB97287.1"/>
    </source>
</evidence>
<accession>W9RM97</accession>
<evidence type="ECO:0000259" key="5">
    <source>
        <dbReference type="PROSITE" id="PS51700"/>
    </source>
</evidence>
<evidence type="ECO:0000256" key="2">
    <source>
        <dbReference type="ARBA" id="ARBA00012489"/>
    </source>
</evidence>
<dbReference type="GO" id="GO:0072686">
    <property type="term" value="C:mitotic spindle"/>
    <property type="evidence" value="ECO:0007669"/>
    <property type="project" value="TreeGrafter"/>
</dbReference>
<name>W9RM97_9ROSA</name>
<dbReference type="eggNOG" id="KOG1849">
    <property type="taxonomic scope" value="Eukaryota"/>
</dbReference>
<dbReference type="EC" id="3.4.22.49" evidence="2"/>
<evidence type="ECO:0000256" key="1">
    <source>
        <dbReference type="ARBA" id="ARBA00000451"/>
    </source>
</evidence>
<dbReference type="PROSITE" id="PS51700">
    <property type="entry name" value="SEPARIN"/>
    <property type="match status" value="1"/>
</dbReference>
<feature type="domain" description="Peptidase C50" evidence="5">
    <location>
        <begin position="1185"/>
        <end position="1279"/>
    </location>
</feature>
<dbReference type="Proteomes" id="UP000030645">
    <property type="component" value="Unassembled WGS sequence"/>
</dbReference>
<dbReference type="GO" id="GO:0006508">
    <property type="term" value="P:proteolysis"/>
    <property type="evidence" value="ECO:0007669"/>
    <property type="project" value="InterPro"/>
</dbReference>
<sequence length="1414" mass="159898">MKHVEIDRHFIKEKLEDGVICVPFLPSTQQIADIFTKGLHRQFFDSFVETCFHLILRLYATGLLLINCKSKFKFNDLSSSGGVVRTLCAGDVMQNLSALVCSLRSHFHIGCKRNCASSSVGHKDFVCRKCLPCISHNDASMGWTHKDGKAYILSYIAALKFTCLPLAESVNSEKKQIITESEAVAVSSRLSDVQEAFYQFCDVFLFYKRFKSYYEGEKDGFDDSILGIAVALFIVSIRTKLNMKKCRDILNDVISSEWIQPYELKHLFTSLYNIGVILYRNKQLEEALEALTLSCRASWTCVLRLCNMFLHKEDESSDDVSEDAIVNFVNESCTRNAFLLNVLHQCDTHKVKRIIVESLENWSVAANLFGKLPGPISLVKQWVKIGCTSHKNVDVQDTVSTLYSVLSSSEKVSKRTVGIILEQELLAYEEVNALHPEFYQKMQMQIIGYLLEDVYVTPESWLQRSRILVRKGRALRSYGHCLKDCIQCLSDAISSLLLKQKAMSGDPCSFGIQPCHQLAVAYCIRAFCTQETEPSSKDPASSSAFVAGYLFSDLSERLISNGRITEALTYAKEAHRLRSKMFEEKFKFSVEQQPEKSNETRDVVQKLSCSLHDLQVRRSVANEFWSFDTISLDLESCYLSPWIILQCYLESTLQVGIAYELIGNGAEAEGYYLWGKSIAHSQNLPLFMISFSSVLVGKEISGDIFSVERAEILYSISWFSLKGYRSRDNRVSCCDLYHIQLPQLVTWLMHVFVLCREVPILFQKVSRLLAVLFLVAASGDLCSLSSSCKALSENHWASFFHQASLGTHLNYQFSTNHNRIYKAQQLVDAEDSCHTGSTCLGAEMRNLLRLAPESIQDLEEFVENFFVGFPCTTAICISLLGGPYTYLLQKLLDVHSYVCAWMLVSRLDSESQPIVLLLPVDSISAEAPDDAAMSGFYSSETKNLVKHWQCPWGSTIVDAVAPEFKLILEENYLSSSNFPLEKTKESTKLWWTLRKKLDYRLGEFLRNLEDSWWGPWKYILLGERSNCKSLDSVYKKLARSLKSKCKMNVNESLLKVILGTPNDAFEEEEFVLHLCLRKGCYIGRTECREKDKWCPSPNDTSGIEKPSDLALQLIREAINELEGEDCMTREPIMLVLDFDMLPWENIPILRNQEVYRMPSVWSILTRLDRSYHNQGQTRTFPFIDPLDAFYLLNPGGDLSSTQIEFENWFRDQNFQGKAGQAPTAEELAAALKSHDLFLYFGHGSGTQYISRYEIQKLENCAATVLMGCSSGCLTLNGCYAPNGAPLSYLLAGSPVIVANLWEVTDKDIDRFGKAVLDAWFKERLSSSTDCAKCSLVAELEAMSLKGRKGNTKKKVQRKKLPDACEKESVVDCDHRPMIGSFMSQAREACILPYLIGASPVCYGVPTGIRSKKDL</sequence>
<evidence type="ECO:0000256" key="3">
    <source>
        <dbReference type="ARBA" id="ARBA00022801"/>
    </source>
</evidence>
<keyword evidence="7" id="KW-1185">Reference proteome</keyword>
<dbReference type="InterPro" id="IPR030397">
    <property type="entry name" value="SEPARIN_core_dom"/>
</dbReference>
<dbReference type="GO" id="GO:0005634">
    <property type="term" value="C:nucleus"/>
    <property type="evidence" value="ECO:0007669"/>
    <property type="project" value="InterPro"/>
</dbReference>
<dbReference type="InterPro" id="IPR056932">
    <property type="entry name" value="TPR_ESP1_2nd"/>
</dbReference>
<dbReference type="GO" id="GO:0004197">
    <property type="term" value="F:cysteine-type endopeptidase activity"/>
    <property type="evidence" value="ECO:0007669"/>
    <property type="project" value="InterPro"/>
</dbReference>
<gene>
    <name evidence="6" type="ORF">L484_024148</name>
</gene>
<evidence type="ECO:0000313" key="7">
    <source>
        <dbReference type="Proteomes" id="UP000030645"/>
    </source>
</evidence>
<keyword evidence="3" id="KW-0378">Hydrolase</keyword>
<comment type="catalytic activity">
    <reaction evidence="1">
        <text>All bonds known to be hydrolyzed by this endopeptidase have arginine in P1 and an acidic residue in P4. P6 is often occupied by an acidic residue or by a hydroxy-amino-acid residue, the phosphorylation of which enhances cleavage.</text>
        <dbReference type="EC" id="3.4.22.49"/>
    </reaction>
</comment>
<dbReference type="GO" id="GO:0051307">
    <property type="term" value="P:meiotic chromosome separation"/>
    <property type="evidence" value="ECO:0007669"/>
    <property type="project" value="TreeGrafter"/>
</dbReference>
<proteinExistence type="predicted"/>
<keyword evidence="4" id="KW-0159">Chromosome partition</keyword>
<dbReference type="Pfam" id="PF03568">
    <property type="entry name" value="Separin_C"/>
    <property type="match status" value="1"/>
</dbReference>
<dbReference type="EMBL" id="KE345262">
    <property type="protein sequence ID" value="EXB97287.1"/>
    <property type="molecule type" value="Genomic_DNA"/>
</dbReference>
<dbReference type="InterPro" id="IPR005314">
    <property type="entry name" value="Peptidase_C50"/>
</dbReference>
<dbReference type="Pfam" id="PF25113">
    <property type="entry name" value="TPR_ESP1_2nd"/>
    <property type="match status" value="1"/>
</dbReference>
<dbReference type="PANTHER" id="PTHR12792:SF0">
    <property type="entry name" value="SEPARIN"/>
    <property type="match status" value="1"/>
</dbReference>
<dbReference type="GO" id="GO:0005737">
    <property type="term" value="C:cytoplasm"/>
    <property type="evidence" value="ECO:0007669"/>
    <property type="project" value="TreeGrafter"/>
</dbReference>
<reference evidence="7" key="1">
    <citation type="submission" date="2013-01" db="EMBL/GenBank/DDBJ databases">
        <title>Draft Genome Sequence of a Mulberry Tree, Morus notabilis C.K. Schneid.</title>
        <authorList>
            <person name="He N."/>
            <person name="Zhao S."/>
        </authorList>
    </citation>
    <scope>NUCLEOTIDE SEQUENCE</scope>
</reference>
<organism evidence="6 7">
    <name type="scientific">Morus notabilis</name>
    <dbReference type="NCBI Taxonomy" id="981085"/>
    <lineage>
        <taxon>Eukaryota</taxon>
        <taxon>Viridiplantae</taxon>
        <taxon>Streptophyta</taxon>
        <taxon>Embryophyta</taxon>
        <taxon>Tracheophyta</taxon>
        <taxon>Spermatophyta</taxon>
        <taxon>Magnoliopsida</taxon>
        <taxon>eudicotyledons</taxon>
        <taxon>Gunneridae</taxon>
        <taxon>Pentapetalae</taxon>
        <taxon>rosids</taxon>
        <taxon>fabids</taxon>
        <taxon>Rosales</taxon>
        <taxon>Moraceae</taxon>
        <taxon>Moreae</taxon>
        <taxon>Morus</taxon>
    </lineage>
</organism>
<evidence type="ECO:0000256" key="4">
    <source>
        <dbReference type="ARBA" id="ARBA00022829"/>
    </source>
</evidence>